<dbReference type="AlphaFoldDB" id="A0A2G9IHR1"/>
<dbReference type="Gene3D" id="3.40.50.1000">
    <property type="entry name" value="HAD superfamily/HAD-like"/>
    <property type="match status" value="1"/>
</dbReference>
<dbReference type="InterPro" id="IPR041492">
    <property type="entry name" value="HAD_2"/>
</dbReference>
<dbReference type="EMBL" id="PESN01000001">
    <property type="protein sequence ID" value="PIN29304.1"/>
    <property type="molecule type" value="Genomic_DNA"/>
</dbReference>
<evidence type="ECO:0008006" key="3">
    <source>
        <dbReference type="Google" id="ProtNLM"/>
    </source>
</evidence>
<dbReference type="InterPro" id="IPR010037">
    <property type="entry name" value="FkbH_domain"/>
</dbReference>
<dbReference type="SUPFAM" id="SSF56784">
    <property type="entry name" value="HAD-like"/>
    <property type="match status" value="1"/>
</dbReference>
<name>A0A2G9IHR1_PREIN</name>
<proteinExistence type="predicted"/>
<dbReference type="InterPro" id="IPR036412">
    <property type="entry name" value="HAD-like_sf"/>
</dbReference>
<dbReference type="Pfam" id="PF13419">
    <property type="entry name" value="HAD_2"/>
    <property type="match status" value="1"/>
</dbReference>
<sequence>MFEFIYSKVREKRYKQIIKKQYCEDTSLIPLLWTEHCIECAAPTCYATCKRYKKRADGNCVRIVGGVSPIVLNGELGAAVEFRTWAKLESQLCTKPLSNKSYSALYLLISGLGYFFRGLAHLIPNTHVQHFIDSGWFSYRQKVINFFVKKISPINAVSLRGKLRNECKETTLLIDIKSDTKHLFRESVQIPLGDSEFVIAVPPYASAKELYFINIHPANAEEHITLTFKYLELEPTKKTEGKKIKCVIWDLDNTLWKGILIEDANVEVNSQFIELIKHLDSCGIVNSIASKNDKEHVVEKLKVLGIAEYFVFNKINWNPKSINIGKTIEQMNINPNTIVFVDDNPFERNEVSLRYPSITCIDPSEIISFSTCNRFKAVVTEDSKNRRTTYKMLESLKEEEDNWTGNIDEFLLSCKIKVNLHSPTDETVPRCYELLQRTNQLNASGRRLSLDNVTTLVKSKNIDSYVLQSSDKFGDYGIVGFLMVDKNDIYPCITDFVISCRVANKKIEPTLVNYLAKKYGGQVLFNYKKTNRNGPMLTLINELKMKKSATKDGFDIYSCLHNEKFQKIVELEDLY</sequence>
<dbReference type="InterPro" id="IPR023214">
    <property type="entry name" value="HAD_sf"/>
</dbReference>
<reference evidence="1 2" key="1">
    <citation type="submission" date="2017-11" db="EMBL/GenBank/DDBJ databases">
        <title>Genome sequencing of Prevotella intermedia KCOM 2069.</title>
        <authorList>
            <person name="Kook J.-K."/>
            <person name="Park S.-N."/>
            <person name="Lim Y.K."/>
        </authorList>
    </citation>
    <scope>NUCLEOTIDE SEQUENCE [LARGE SCALE GENOMIC DNA]</scope>
    <source>
        <strain evidence="1 2">KCOM 2069</strain>
    </source>
</reference>
<accession>A0A2G9IHR1</accession>
<evidence type="ECO:0000313" key="2">
    <source>
        <dbReference type="Proteomes" id="UP000230500"/>
    </source>
</evidence>
<dbReference type="NCBIfam" id="TIGR01686">
    <property type="entry name" value="FkbH"/>
    <property type="match status" value="1"/>
</dbReference>
<dbReference type="Proteomes" id="UP000230500">
    <property type="component" value="Unassembled WGS sequence"/>
</dbReference>
<evidence type="ECO:0000313" key="1">
    <source>
        <dbReference type="EMBL" id="PIN29304.1"/>
    </source>
</evidence>
<protein>
    <recommendedName>
        <fullName evidence="3">HAD-IIIC family phosphatase</fullName>
    </recommendedName>
</protein>
<dbReference type="NCBIfam" id="TIGR01681">
    <property type="entry name" value="HAD-SF-IIIC"/>
    <property type="match status" value="1"/>
</dbReference>
<organism evidence="1 2">
    <name type="scientific">Prevotella intermedia</name>
    <dbReference type="NCBI Taxonomy" id="28131"/>
    <lineage>
        <taxon>Bacteria</taxon>
        <taxon>Pseudomonadati</taxon>
        <taxon>Bacteroidota</taxon>
        <taxon>Bacteroidia</taxon>
        <taxon>Bacteroidales</taxon>
        <taxon>Prevotellaceae</taxon>
        <taxon>Prevotella</taxon>
    </lineage>
</organism>
<comment type="caution">
    <text evidence="1">The sequence shown here is derived from an EMBL/GenBank/DDBJ whole genome shotgun (WGS) entry which is preliminary data.</text>
</comment>
<dbReference type="RefSeq" id="WP_099977158.1">
    <property type="nucleotide sequence ID" value="NZ_PESN01000001.1"/>
</dbReference>
<gene>
    <name evidence="1" type="ORF">CUC04_07870</name>
</gene>
<dbReference type="InterPro" id="IPR010033">
    <property type="entry name" value="HAD_SF_ppase_IIIC"/>
</dbReference>